<comment type="caution">
    <text evidence="12">The sequence shown here is derived from an EMBL/GenBank/DDBJ whole genome shotgun (WGS) entry which is preliminary data.</text>
</comment>
<feature type="domain" description="Ig-like" evidence="11">
    <location>
        <begin position="122"/>
        <end position="212"/>
    </location>
</feature>
<dbReference type="SUPFAM" id="SSF48726">
    <property type="entry name" value="Immunoglobulin"/>
    <property type="match status" value="2"/>
</dbReference>
<feature type="transmembrane region" description="Helical" evidence="10">
    <location>
        <begin position="228"/>
        <end position="251"/>
    </location>
</feature>
<evidence type="ECO:0000259" key="11">
    <source>
        <dbReference type="PROSITE" id="PS50835"/>
    </source>
</evidence>
<accession>A0A9Q1E672</accession>
<keyword evidence="4" id="KW-0130">Cell adhesion</keyword>
<keyword evidence="7" id="KW-1015">Disulfide bond</keyword>
<proteinExistence type="inferred from homology"/>
<dbReference type="SMART" id="SM00409">
    <property type="entry name" value="IG"/>
    <property type="match status" value="1"/>
</dbReference>
<organism evidence="12 13">
    <name type="scientific">Synaphobranchus kaupii</name>
    <name type="common">Kaup's arrowtooth eel</name>
    <dbReference type="NCBI Taxonomy" id="118154"/>
    <lineage>
        <taxon>Eukaryota</taxon>
        <taxon>Metazoa</taxon>
        <taxon>Chordata</taxon>
        <taxon>Craniata</taxon>
        <taxon>Vertebrata</taxon>
        <taxon>Euteleostomi</taxon>
        <taxon>Actinopterygii</taxon>
        <taxon>Neopterygii</taxon>
        <taxon>Teleostei</taxon>
        <taxon>Anguilliformes</taxon>
        <taxon>Synaphobranchidae</taxon>
        <taxon>Synaphobranchus</taxon>
    </lineage>
</organism>
<evidence type="ECO:0000313" key="13">
    <source>
        <dbReference type="Proteomes" id="UP001152622"/>
    </source>
</evidence>
<dbReference type="InterPro" id="IPR013162">
    <property type="entry name" value="CD80_C2-set"/>
</dbReference>
<gene>
    <name evidence="12" type="ORF">SKAU_G00418990</name>
</gene>
<evidence type="ECO:0000256" key="3">
    <source>
        <dbReference type="ARBA" id="ARBA00022734"/>
    </source>
</evidence>
<dbReference type="GO" id="GO:0033691">
    <property type="term" value="F:sialic acid binding"/>
    <property type="evidence" value="ECO:0007669"/>
    <property type="project" value="TreeGrafter"/>
</dbReference>
<dbReference type="AlphaFoldDB" id="A0A9Q1E672"/>
<dbReference type="OrthoDB" id="6413693at2759"/>
<dbReference type="InterPro" id="IPR051036">
    <property type="entry name" value="SIGLEC"/>
</dbReference>
<sequence length="384" mass="41409">MIEVERFILIGCLLQDSPPKPKLTPDKVEVMEGTSVSLSCSAAAPCPKLPPNLTWTPSLSDSVDQLQKNEDQTKSVSSVLTFTASHLHHGQKITCRALYKLQQGDIQKTSNTSLTLRVLYMPQISDSGSCNRTAAEISCSCESRGNPSPSMEWRVSGLRVTNSTDRVISEEQLGNTGLRSSLTMRHSQGDTPTLLCLSTNTLGSSRLRLHVPSLQQHSEQHSGFSINWLLIGAAVGAAAMVIICLITQLILKKKRDSRCSGSRMKDIKGVTDGSPPSRSPAEEDPVYSNYTMATTPPSDPELGATDPQTLLLAEGQIGEQLEGMHYASIKHSPQSVETQGQDGAAGRGDDVVYSQVAVKRTTQKGKVEDGAGQSYVCIPALMDR</sequence>
<dbReference type="Gene3D" id="2.60.40.10">
    <property type="entry name" value="Immunoglobulins"/>
    <property type="match status" value="2"/>
</dbReference>
<dbReference type="GO" id="GO:0005886">
    <property type="term" value="C:plasma membrane"/>
    <property type="evidence" value="ECO:0007669"/>
    <property type="project" value="TreeGrafter"/>
</dbReference>
<evidence type="ECO:0000256" key="6">
    <source>
        <dbReference type="ARBA" id="ARBA00023136"/>
    </source>
</evidence>
<feature type="domain" description="Ig-like" evidence="11">
    <location>
        <begin position="19"/>
        <end position="115"/>
    </location>
</feature>
<dbReference type="InterPro" id="IPR007110">
    <property type="entry name" value="Ig-like_dom"/>
</dbReference>
<reference evidence="12" key="1">
    <citation type="journal article" date="2023" name="Science">
        <title>Genome structures resolve the early diversification of teleost fishes.</title>
        <authorList>
            <person name="Parey E."/>
            <person name="Louis A."/>
            <person name="Montfort J."/>
            <person name="Bouchez O."/>
            <person name="Roques C."/>
            <person name="Iampietro C."/>
            <person name="Lluch J."/>
            <person name="Castinel A."/>
            <person name="Donnadieu C."/>
            <person name="Desvignes T."/>
            <person name="Floi Bucao C."/>
            <person name="Jouanno E."/>
            <person name="Wen M."/>
            <person name="Mejri S."/>
            <person name="Dirks R."/>
            <person name="Jansen H."/>
            <person name="Henkel C."/>
            <person name="Chen W.J."/>
            <person name="Zahm M."/>
            <person name="Cabau C."/>
            <person name="Klopp C."/>
            <person name="Thompson A.W."/>
            <person name="Robinson-Rechavi M."/>
            <person name="Braasch I."/>
            <person name="Lecointre G."/>
            <person name="Bobe J."/>
            <person name="Postlethwait J.H."/>
            <person name="Berthelot C."/>
            <person name="Roest Crollius H."/>
            <person name="Guiguen Y."/>
        </authorList>
    </citation>
    <scope>NUCLEOTIDE SEQUENCE</scope>
    <source>
        <strain evidence="12">WJC10195</strain>
    </source>
</reference>
<dbReference type="GO" id="GO:0030246">
    <property type="term" value="F:carbohydrate binding"/>
    <property type="evidence" value="ECO:0007669"/>
    <property type="project" value="UniProtKB-KW"/>
</dbReference>
<keyword evidence="2 10" id="KW-0812">Transmembrane</keyword>
<dbReference type="GO" id="GO:0007155">
    <property type="term" value="P:cell adhesion"/>
    <property type="evidence" value="ECO:0007669"/>
    <property type="project" value="UniProtKB-KW"/>
</dbReference>
<dbReference type="EMBL" id="JAINUF010000024">
    <property type="protein sequence ID" value="KAJ8333003.1"/>
    <property type="molecule type" value="Genomic_DNA"/>
</dbReference>
<evidence type="ECO:0000256" key="9">
    <source>
        <dbReference type="SAM" id="MobiDB-lite"/>
    </source>
</evidence>
<keyword evidence="5 10" id="KW-1133">Transmembrane helix</keyword>
<keyword evidence="6 10" id="KW-0472">Membrane</keyword>
<dbReference type="Proteomes" id="UP001152622">
    <property type="component" value="Chromosome 24"/>
</dbReference>
<evidence type="ECO:0000256" key="8">
    <source>
        <dbReference type="ARBA" id="ARBA00038361"/>
    </source>
</evidence>
<protein>
    <recommendedName>
        <fullName evidence="11">Ig-like domain-containing protein</fullName>
    </recommendedName>
</protein>
<dbReference type="InterPro" id="IPR003599">
    <property type="entry name" value="Ig_sub"/>
</dbReference>
<dbReference type="PROSITE" id="PS50835">
    <property type="entry name" value="IG_LIKE"/>
    <property type="match status" value="2"/>
</dbReference>
<dbReference type="InterPro" id="IPR013783">
    <property type="entry name" value="Ig-like_fold"/>
</dbReference>
<comment type="similarity">
    <text evidence="8">Belongs to the immunoglobulin superfamily. SIGLEC (sialic acid binding Ig-like lectin) family.</text>
</comment>
<evidence type="ECO:0000256" key="4">
    <source>
        <dbReference type="ARBA" id="ARBA00022889"/>
    </source>
</evidence>
<feature type="region of interest" description="Disordered" evidence="9">
    <location>
        <begin position="261"/>
        <end position="305"/>
    </location>
</feature>
<evidence type="ECO:0000256" key="1">
    <source>
        <dbReference type="ARBA" id="ARBA00004167"/>
    </source>
</evidence>
<name>A0A9Q1E672_SYNKA</name>
<keyword evidence="3" id="KW-0430">Lectin</keyword>
<dbReference type="PANTHER" id="PTHR12035">
    <property type="entry name" value="SIALIC ACID BINDING IMMUNOGLOBULIN-LIKE LECTIN"/>
    <property type="match status" value="1"/>
</dbReference>
<evidence type="ECO:0000256" key="5">
    <source>
        <dbReference type="ARBA" id="ARBA00022989"/>
    </source>
</evidence>
<dbReference type="InterPro" id="IPR036179">
    <property type="entry name" value="Ig-like_dom_sf"/>
</dbReference>
<comment type="subcellular location">
    <subcellularLocation>
        <location evidence="1">Membrane</location>
        <topology evidence="1">Single-pass membrane protein</topology>
    </subcellularLocation>
</comment>
<evidence type="ECO:0000256" key="2">
    <source>
        <dbReference type="ARBA" id="ARBA00022692"/>
    </source>
</evidence>
<evidence type="ECO:0000256" key="7">
    <source>
        <dbReference type="ARBA" id="ARBA00023157"/>
    </source>
</evidence>
<evidence type="ECO:0000313" key="12">
    <source>
        <dbReference type="EMBL" id="KAJ8333003.1"/>
    </source>
</evidence>
<dbReference type="Pfam" id="PF08205">
    <property type="entry name" value="C2-set_2"/>
    <property type="match status" value="1"/>
</dbReference>
<keyword evidence="13" id="KW-1185">Reference proteome</keyword>
<dbReference type="PANTHER" id="PTHR12035:SF125">
    <property type="entry name" value="SIALIC ACID-BINDING IG-LIKE LECTIN 5"/>
    <property type="match status" value="1"/>
</dbReference>
<evidence type="ECO:0000256" key="10">
    <source>
        <dbReference type="SAM" id="Phobius"/>
    </source>
</evidence>